<dbReference type="Proteomes" id="UP000468650">
    <property type="component" value="Unassembled WGS sequence"/>
</dbReference>
<keyword evidence="3" id="KW-1185">Reference proteome</keyword>
<dbReference type="PANTHER" id="PTHR37512">
    <property type="entry name" value="TRIFUNCTIONAL NAD BIOSYNTHESIS/REGULATOR PROTEIN NADR"/>
    <property type="match status" value="1"/>
</dbReference>
<organism evidence="2 3">
    <name type="scientific">Phaeocystidibacter luteus</name>
    <dbReference type="NCBI Taxonomy" id="911197"/>
    <lineage>
        <taxon>Bacteria</taxon>
        <taxon>Pseudomonadati</taxon>
        <taxon>Bacteroidota</taxon>
        <taxon>Flavobacteriia</taxon>
        <taxon>Flavobacteriales</taxon>
        <taxon>Phaeocystidibacteraceae</taxon>
        <taxon>Phaeocystidibacter</taxon>
    </lineage>
</organism>
<gene>
    <name evidence="2" type="ORF">F8C67_05180</name>
</gene>
<feature type="domain" description="NadR/Ttd14 AAA" evidence="1">
    <location>
        <begin position="5"/>
        <end position="158"/>
    </location>
</feature>
<sequence length="170" mass="19536">MPKTVVITGPESTGKSTIAKAMASELEAAYVDEMAREYLENLGRSYDESDMHKMSALQLDSQLTALRSDAGILVCDTDLLTFIIWWEVKYGLCPQKWVDLWKSNQPDVYLLMDIDLEWEEDPLREHPTRREELMERYVEKLKTVDTPYHIVSGQGKDRLANAKRALKALL</sequence>
<dbReference type="EMBL" id="WBVO01000002">
    <property type="protein sequence ID" value="KAB2814076.1"/>
    <property type="molecule type" value="Genomic_DNA"/>
</dbReference>
<dbReference type="AlphaFoldDB" id="A0A6N6RJA4"/>
<keyword evidence="2" id="KW-0067">ATP-binding</keyword>
<dbReference type="RefSeq" id="WP_151666744.1">
    <property type="nucleotide sequence ID" value="NZ_WBVO01000002.1"/>
</dbReference>
<dbReference type="OrthoDB" id="9151999at2"/>
<evidence type="ECO:0000313" key="2">
    <source>
        <dbReference type="EMBL" id="KAB2814076.1"/>
    </source>
</evidence>
<dbReference type="InterPro" id="IPR027417">
    <property type="entry name" value="P-loop_NTPase"/>
</dbReference>
<name>A0A6N6RJA4_9FLAO</name>
<dbReference type="InterPro" id="IPR038727">
    <property type="entry name" value="NadR/Ttd14_AAA_dom"/>
</dbReference>
<dbReference type="PANTHER" id="PTHR37512:SF1">
    <property type="entry name" value="NADR_TTD14 AAA DOMAIN-CONTAINING PROTEIN"/>
    <property type="match status" value="1"/>
</dbReference>
<accession>A0A6N6RJA4</accession>
<dbReference type="InterPro" id="IPR052735">
    <property type="entry name" value="NAD_biosynth-regulator"/>
</dbReference>
<dbReference type="SUPFAM" id="SSF52540">
    <property type="entry name" value="P-loop containing nucleoside triphosphate hydrolases"/>
    <property type="match status" value="1"/>
</dbReference>
<dbReference type="GO" id="GO:0005524">
    <property type="term" value="F:ATP binding"/>
    <property type="evidence" value="ECO:0007669"/>
    <property type="project" value="UniProtKB-KW"/>
</dbReference>
<proteinExistence type="predicted"/>
<dbReference type="Gene3D" id="3.40.50.300">
    <property type="entry name" value="P-loop containing nucleotide triphosphate hydrolases"/>
    <property type="match status" value="1"/>
</dbReference>
<evidence type="ECO:0000259" key="1">
    <source>
        <dbReference type="Pfam" id="PF13521"/>
    </source>
</evidence>
<evidence type="ECO:0000313" key="3">
    <source>
        <dbReference type="Proteomes" id="UP000468650"/>
    </source>
</evidence>
<comment type="caution">
    <text evidence="2">The sequence shown here is derived from an EMBL/GenBank/DDBJ whole genome shotgun (WGS) entry which is preliminary data.</text>
</comment>
<dbReference type="Pfam" id="PF13521">
    <property type="entry name" value="AAA_28"/>
    <property type="match status" value="1"/>
</dbReference>
<protein>
    <submittedName>
        <fullName evidence="2">ATP-binding protein</fullName>
    </submittedName>
</protein>
<keyword evidence="2" id="KW-0547">Nucleotide-binding</keyword>
<reference evidence="2 3" key="1">
    <citation type="submission" date="2019-09" db="EMBL/GenBank/DDBJ databases">
        <title>Genomes of family Cryomorphaceae.</title>
        <authorList>
            <person name="Bowman J.P."/>
        </authorList>
    </citation>
    <scope>NUCLEOTIDE SEQUENCE [LARGE SCALE GENOMIC DNA]</scope>
    <source>
        <strain evidence="2 3">LMG 25704</strain>
    </source>
</reference>